<dbReference type="EMBL" id="NCVQ01000001">
    <property type="protein sequence ID" value="PWZ53309.1"/>
    <property type="molecule type" value="Genomic_DNA"/>
</dbReference>
<accession>A0A317Y3U3</accession>
<organism evidence="5">
    <name type="scientific">Zea mays</name>
    <name type="common">Maize</name>
    <dbReference type="NCBI Taxonomy" id="4577"/>
    <lineage>
        <taxon>Eukaryota</taxon>
        <taxon>Viridiplantae</taxon>
        <taxon>Streptophyta</taxon>
        <taxon>Embryophyta</taxon>
        <taxon>Tracheophyta</taxon>
        <taxon>Spermatophyta</taxon>
        <taxon>Magnoliopsida</taxon>
        <taxon>Liliopsida</taxon>
        <taxon>Poales</taxon>
        <taxon>Poaceae</taxon>
        <taxon>PACMAD clade</taxon>
        <taxon>Panicoideae</taxon>
        <taxon>Andropogonodae</taxon>
        <taxon>Andropogoneae</taxon>
        <taxon>Tripsacinae</taxon>
        <taxon>Zea</taxon>
    </lineage>
</organism>
<dbReference type="SUPFAM" id="SSF57959">
    <property type="entry name" value="Leucine zipper domain"/>
    <property type="match status" value="1"/>
</dbReference>
<dbReference type="PROSITE" id="PS50217">
    <property type="entry name" value="BZIP"/>
    <property type="match status" value="1"/>
</dbReference>
<dbReference type="ExpressionAtlas" id="A0A317Y3U3">
    <property type="expression patterns" value="baseline and differential"/>
</dbReference>
<proteinExistence type="predicted"/>
<keyword evidence="2" id="KW-0804">Transcription</keyword>
<evidence type="ECO:0000259" key="4">
    <source>
        <dbReference type="PROSITE" id="PS50217"/>
    </source>
</evidence>
<reference evidence="5" key="1">
    <citation type="journal article" date="2018" name="Nat. Genet.">
        <title>Extensive intraspecific gene order and gene structural variations between Mo17 and other maize genomes.</title>
        <authorList>
            <person name="Sun S."/>
            <person name="Zhou Y."/>
            <person name="Chen J."/>
            <person name="Shi J."/>
            <person name="Zhao H."/>
            <person name="Zhao H."/>
            <person name="Song W."/>
            <person name="Zhang M."/>
            <person name="Cui Y."/>
            <person name="Dong X."/>
            <person name="Liu H."/>
            <person name="Ma X."/>
            <person name="Jiao Y."/>
            <person name="Wang B."/>
            <person name="Wei X."/>
            <person name="Stein J.C."/>
            <person name="Glaubitz J.C."/>
            <person name="Lu F."/>
            <person name="Yu G."/>
            <person name="Liang C."/>
            <person name="Fengler K."/>
            <person name="Li B."/>
            <person name="Rafalski A."/>
            <person name="Schnable P.S."/>
            <person name="Ware D.H."/>
            <person name="Buckler E.S."/>
            <person name="Lai J."/>
        </authorList>
    </citation>
    <scope>NUCLEOTIDE SEQUENCE [LARGE SCALE GENOMIC DNA]</scope>
    <source>
        <tissue evidence="5">Seedling</tissue>
    </source>
</reference>
<dbReference type="InterPro" id="IPR004827">
    <property type="entry name" value="bZIP"/>
</dbReference>
<dbReference type="SMART" id="SM00338">
    <property type="entry name" value="BRLZ"/>
    <property type="match status" value="1"/>
</dbReference>
<protein>
    <recommendedName>
        <fullName evidence="4">BZIP domain-containing protein</fullName>
    </recommendedName>
</protein>
<sequence>MSQAASISASPGLTISANHALESESDSDIESLYEVEGVPYERGNRSIETKQIRRMVSNRESARRSRRRKQAQLSDLESQIILVTKVAGYSERSTFLRDNAKVVRVDAANIKVIICEISNQVQSLYSNKEVFHRELVRCVVTDSVALLGLWKNMKICWGQLGMTLVKPLGCYSFVFYSGMTKAPPDDSPHPPLAEAGAATPSRSIPSGFKQLDGRVKVL</sequence>
<dbReference type="PROSITE" id="PS00036">
    <property type="entry name" value="BZIP_BASIC"/>
    <property type="match status" value="1"/>
</dbReference>
<dbReference type="PANTHER" id="PTHR47693">
    <property type="entry name" value="BZIP TRANSCRIPTION FACTOR RISBZ3-RELATED"/>
    <property type="match status" value="1"/>
</dbReference>
<comment type="caution">
    <text evidence="5">The sequence shown here is derived from an EMBL/GenBank/DDBJ whole genome shotgun (WGS) entry which is preliminary data.</text>
</comment>
<dbReference type="GO" id="GO:0003700">
    <property type="term" value="F:DNA-binding transcription factor activity"/>
    <property type="evidence" value="ECO:0007669"/>
    <property type="project" value="InterPro"/>
</dbReference>
<keyword evidence="1" id="KW-0805">Transcription regulation</keyword>
<dbReference type="InterPro" id="IPR046347">
    <property type="entry name" value="bZIP_sf"/>
</dbReference>
<evidence type="ECO:0000256" key="2">
    <source>
        <dbReference type="ARBA" id="ARBA00023163"/>
    </source>
</evidence>
<evidence type="ECO:0000256" key="1">
    <source>
        <dbReference type="ARBA" id="ARBA00023015"/>
    </source>
</evidence>
<feature type="domain" description="BZIP" evidence="4">
    <location>
        <begin position="48"/>
        <end position="80"/>
    </location>
</feature>
<dbReference type="Proteomes" id="UP000251960">
    <property type="component" value="Chromosome 1"/>
</dbReference>
<dbReference type="InterPro" id="IPR044168">
    <property type="entry name" value="RISBZ3/4/5"/>
</dbReference>
<feature type="region of interest" description="Disordered" evidence="3">
    <location>
        <begin position="185"/>
        <end position="212"/>
    </location>
</feature>
<gene>
    <name evidence="5" type="ORF">Zm00014a_033054</name>
</gene>
<dbReference type="PANTHER" id="PTHR47693:SF2">
    <property type="entry name" value="BZIP TRANSCRIPTION FACTOR RISBZ5"/>
    <property type="match status" value="1"/>
</dbReference>
<name>A0A317Y3U3_MAIZE</name>
<dbReference type="AlphaFoldDB" id="A0A317Y3U3"/>
<dbReference type="Pfam" id="PF00170">
    <property type="entry name" value="bZIP_1"/>
    <property type="match status" value="1"/>
</dbReference>
<dbReference type="Gene3D" id="1.20.5.170">
    <property type="match status" value="1"/>
</dbReference>
<evidence type="ECO:0000313" key="5">
    <source>
        <dbReference type="EMBL" id="PWZ53309.1"/>
    </source>
</evidence>
<evidence type="ECO:0000256" key="3">
    <source>
        <dbReference type="SAM" id="MobiDB-lite"/>
    </source>
</evidence>